<dbReference type="Proteomes" id="UP000829196">
    <property type="component" value="Unassembled WGS sequence"/>
</dbReference>
<gene>
    <name evidence="1" type="ORF">KFK09_014085</name>
</gene>
<accession>A0A8T3B964</accession>
<dbReference type="EMBL" id="JAGYWB010000010">
    <property type="protein sequence ID" value="KAI0507957.1"/>
    <property type="molecule type" value="Genomic_DNA"/>
</dbReference>
<reference evidence="1" key="1">
    <citation type="journal article" date="2022" name="Front. Genet.">
        <title>Chromosome-Scale Assembly of the Dendrobium nobile Genome Provides Insights Into the Molecular Mechanism of the Biosynthesis of the Medicinal Active Ingredient of Dendrobium.</title>
        <authorList>
            <person name="Xu Q."/>
            <person name="Niu S.-C."/>
            <person name="Li K.-L."/>
            <person name="Zheng P.-J."/>
            <person name="Zhang X.-J."/>
            <person name="Jia Y."/>
            <person name="Liu Y."/>
            <person name="Niu Y.-X."/>
            <person name="Yu L.-H."/>
            <person name="Chen D.-F."/>
            <person name="Zhang G.-Q."/>
        </authorList>
    </citation>
    <scope>NUCLEOTIDE SEQUENCE</scope>
    <source>
        <tissue evidence="1">Leaf</tissue>
    </source>
</reference>
<evidence type="ECO:0000313" key="1">
    <source>
        <dbReference type="EMBL" id="KAI0507957.1"/>
    </source>
</evidence>
<dbReference type="AlphaFoldDB" id="A0A8T3B964"/>
<proteinExistence type="predicted"/>
<evidence type="ECO:0000313" key="2">
    <source>
        <dbReference type="Proteomes" id="UP000829196"/>
    </source>
</evidence>
<comment type="caution">
    <text evidence="1">The sequence shown here is derived from an EMBL/GenBank/DDBJ whole genome shotgun (WGS) entry which is preliminary data.</text>
</comment>
<name>A0A8T3B964_DENNO</name>
<sequence>MGERKKSVLHQCFILHCDGYHHRSFYIVVEPSLLLPPTTLNPVQNLLLNPGNPAKSVDGLDQKVNLFVKEQLLRTLTGRRATFGRQ</sequence>
<keyword evidence="2" id="KW-1185">Reference proteome</keyword>
<organism evidence="1 2">
    <name type="scientific">Dendrobium nobile</name>
    <name type="common">Orchid</name>
    <dbReference type="NCBI Taxonomy" id="94219"/>
    <lineage>
        <taxon>Eukaryota</taxon>
        <taxon>Viridiplantae</taxon>
        <taxon>Streptophyta</taxon>
        <taxon>Embryophyta</taxon>
        <taxon>Tracheophyta</taxon>
        <taxon>Spermatophyta</taxon>
        <taxon>Magnoliopsida</taxon>
        <taxon>Liliopsida</taxon>
        <taxon>Asparagales</taxon>
        <taxon>Orchidaceae</taxon>
        <taxon>Epidendroideae</taxon>
        <taxon>Malaxideae</taxon>
        <taxon>Dendrobiinae</taxon>
        <taxon>Dendrobium</taxon>
    </lineage>
</organism>
<protein>
    <submittedName>
        <fullName evidence="1">Uncharacterized protein</fullName>
    </submittedName>
</protein>